<feature type="transmembrane region" description="Helical" evidence="1">
    <location>
        <begin position="73"/>
        <end position="92"/>
    </location>
</feature>
<accession>A0A5C1QGR4</accession>
<evidence type="ECO:0000256" key="1">
    <source>
        <dbReference type="SAM" id="Phobius"/>
    </source>
</evidence>
<evidence type="ECO:0008006" key="4">
    <source>
        <dbReference type="Google" id="ProtNLM"/>
    </source>
</evidence>
<dbReference type="EMBL" id="CP035807">
    <property type="protein sequence ID" value="QEN05422.1"/>
    <property type="molecule type" value="Genomic_DNA"/>
</dbReference>
<feature type="transmembrane region" description="Helical" evidence="1">
    <location>
        <begin position="148"/>
        <end position="168"/>
    </location>
</feature>
<evidence type="ECO:0000313" key="2">
    <source>
        <dbReference type="EMBL" id="QEN05422.1"/>
    </source>
</evidence>
<keyword evidence="1" id="KW-0812">Transmembrane</keyword>
<gene>
    <name evidence="2" type="ORF">EW093_12100</name>
</gene>
<sequence length="243" mass="29144">MILIFKLTFLFMCGTVSGWIIELIWRRYFGLARRWLNPGFLNGPWLPIYGFGTIFLYYLSINILPIYLLIPLFFFSMTLLEFVAGIFFINVYKIRLWDYRGNRLNIMGIICPFYSFLWTILGLVFYYYIHPILYKYILIILSRYELTFFLGIYVGVLFVDIVISFNLANRIKNVVRNSGQKWHVEYEGFKIELRDRFEKGVKNRTHFMLPFNGESGLLLKNRLLEHKDKIIRPIKTLKNRVKH</sequence>
<dbReference type="KEGG" id="sper:EW093_12100"/>
<name>A0A5C1QGR4_9SPIO</name>
<dbReference type="InterPro" id="IPR010540">
    <property type="entry name" value="CmpB_TMEM229"/>
</dbReference>
<organism evidence="2 3">
    <name type="scientific">Thiospirochaeta perfilievii</name>
    <dbReference type="NCBI Taxonomy" id="252967"/>
    <lineage>
        <taxon>Bacteria</taxon>
        <taxon>Pseudomonadati</taxon>
        <taxon>Spirochaetota</taxon>
        <taxon>Spirochaetia</taxon>
        <taxon>Spirochaetales</taxon>
        <taxon>Spirochaetaceae</taxon>
        <taxon>Thiospirochaeta</taxon>
    </lineage>
</organism>
<dbReference type="AlphaFoldDB" id="A0A5C1QGR4"/>
<dbReference type="Pfam" id="PF06541">
    <property type="entry name" value="ABC_trans_CmpB"/>
    <property type="match status" value="1"/>
</dbReference>
<feature type="transmembrane region" description="Helical" evidence="1">
    <location>
        <begin position="104"/>
        <end position="128"/>
    </location>
</feature>
<dbReference type="OrthoDB" id="9789229at2"/>
<feature type="transmembrane region" description="Helical" evidence="1">
    <location>
        <begin position="46"/>
        <end position="67"/>
    </location>
</feature>
<reference evidence="2 3" key="2">
    <citation type="submission" date="2019-09" db="EMBL/GenBank/DDBJ databases">
        <title>Complete Genome Sequence and Methylome Analysis of free living Spirochaetas.</title>
        <authorList>
            <person name="Leshcheva N."/>
            <person name="Mikheeva N."/>
        </authorList>
    </citation>
    <scope>NUCLEOTIDE SEQUENCE [LARGE SCALE GENOMIC DNA]</scope>
    <source>
        <strain evidence="2 3">P</strain>
    </source>
</reference>
<keyword evidence="3" id="KW-1185">Reference proteome</keyword>
<feature type="transmembrane region" description="Helical" evidence="1">
    <location>
        <begin position="6"/>
        <end position="25"/>
    </location>
</feature>
<keyword evidence="1" id="KW-1133">Transmembrane helix</keyword>
<proteinExistence type="predicted"/>
<dbReference type="RefSeq" id="WP_149568660.1">
    <property type="nucleotide sequence ID" value="NZ_CP035807.1"/>
</dbReference>
<dbReference type="Proteomes" id="UP000323824">
    <property type="component" value="Chromosome"/>
</dbReference>
<reference evidence="2 3" key="1">
    <citation type="submission" date="2019-02" db="EMBL/GenBank/DDBJ databases">
        <authorList>
            <person name="Fomenkov A."/>
            <person name="Dubinina G."/>
            <person name="Grabovich M."/>
            <person name="Vincze T."/>
            <person name="Roberts R.J."/>
        </authorList>
    </citation>
    <scope>NUCLEOTIDE SEQUENCE [LARGE SCALE GENOMIC DNA]</scope>
    <source>
        <strain evidence="2 3">P</strain>
    </source>
</reference>
<keyword evidence="1" id="KW-0472">Membrane</keyword>
<protein>
    <recommendedName>
        <fullName evidence="4">ABC transporter permease</fullName>
    </recommendedName>
</protein>
<evidence type="ECO:0000313" key="3">
    <source>
        <dbReference type="Proteomes" id="UP000323824"/>
    </source>
</evidence>